<dbReference type="PROSITE" id="PS50235">
    <property type="entry name" value="USP_3"/>
    <property type="match status" value="1"/>
</dbReference>
<keyword evidence="2 6" id="KW-0645">Protease</keyword>
<organism evidence="9 10">
    <name type="scientific">Pyronema omphalodes (strain CBS 100304)</name>
    <name type="common">Pyronema confluens</name>
    <dbReference type="NCBI Taxonomy" id="1076935"/>
    <lineage>
        <taxon>Eukaryota</taxon>
        <taxon>Fungi</taxon>
        <taxon>Dikarya</taxon>
        <taxon>Ascomycota</taxon>
        <taxon>Pezizomycotina</taxon>
        <taxon>Pezizomycetes</taxon>
        <taxon>Pezizales</taxon>
        <taxon>Pyronemataceae</taxon>
        <taxon>Pyronema</taxon>
    </lineage>
</organism>
<evidence type="ECO:0000256" key="4">
    <source>
        <dbReference type="ARBA" id="ARBA00022801"/>
    </source>
</evidence>
<protein>
    <recommendedName>
        <fullName evidence="6">Ubiquitin carboxyl-terminal hydrolase</fullName>
        <ecNumber evidence="6">3.4.19.12</ecNumber>
    </recommendedName>
</protein>
<evidence type="ECO:0000313" key="10">
    <source>
        <dbReference type="Proteomes" id="UP000018144"/>
    </source>
</evidence>
<feature type="domain" description="USP" evidence="8">
    <location>
        <begin position="360"/>
        <end position="739"/>
    </location>
</feature>
<dbReference type="CDD" id="cd02257">
    <property type="entry name" value="Peptidase_C19"/>
    <property type="match status" value="1"/>
</dbReference>
<dbReference type="Pfam" id="PF00443">
    <property type="entry name" value="UCH"/>
    <property type="match status" value="1"/>
</dbReference>
<comment type="catalytic activity">
    <reaction evidence="1 6">
        <text>Thiol-dependent hydrolysis of ester, thioester, amide, peptide and isopeptide bonds formed by the C-terminal Gly of ubiquitin (a 76-residue protein attached to proteins as an intracellular targeting signal).</text>
        <dbReference type="EC" id="3.4.19.12"/>
    </reaction>
</comment>
<sequence length="739" mass="80424">MPPVHNHHYPYYNPHVHYQQYSHALPIQQQYMPQAHTPPPQHHTPPPPQYQAEFQPQSQPQPPRQPSPQPSEDEAPFRQPVSAPSYFGEVVRLTGSEFSLPWYSAPGTYFPPRARRRRKVSPGKIPPPGKVSSPAAPTSDIHTLEETLQVPEAPVAAQAATEENVQVPEASSTVQAATETCTPATTNPPSEIDSTSPATPTTTAPPSLAPSVASKPATPITTPAVPVIKPKKKKSASAISTNATASETGTAPATPTTLPETPAVAAPEPVTAAPVEQAPPVTAAPAPAPASAPAKPSSWADLLKKDQQKAAATATATAAATPVVAKTNGTAAPPAFPSLAELFDAFQVKKDIVVPFLEPRGLINTGNMCFMNAILQMLVHCGPFYYFLDRISSASAKSFKNDTPLLETMIQFMQEFRVVTKDPRSKIKPEDQLARGDSFAPEYVYDTIKPLSAFSEMKRGQQQDAEEFLGLWLNALHEETIEVLKKLPAKSQANGANEADGEWLEVGAKNKAAITRTTETTESPISNIFGGVLRSVVNTPGRPSSVTKESFTPLQLDIQSPDVKSVVHAIKHLCSVEKIAINDSDAHRTKQFFIETLPPVLILHLKRFQHDSTFGAQKISKRIAYPLELEIPKEALSPATKRPAAHKYRLCGVVYHHGSSAQGGHYTCDVLRQDQKSWLRFDDTFVTDLGAREVELEGMEEEEGWSVEGENKGKNAGRNNRYSEKDSTKTAYILFYQKI</sequence>
<dbReference type="eggNOG" id="KOG1871">
    <property type="taxonomic scope" value="Eukaryota"/>
</dbReference>
<dbReference type="OrthoDB" id="429671at2759"/>
<dbReference type="InterPro" id="IPR050164">
    <property type="entry name" value="Peptidase_C19"/>
</dbReference>
<feature type="region of interest" description="Disordered" evidence="7">
    <location>
        <begin position="700"/>
        <end position="723"/>
    </location>
</feature>
<dbReference type="AlphaFoldDB" id="U4KY27"/>
<dbReference type="GO" id="GO:0005829">
    <property type="term" value="C:cytosol"/>
    <property type="evidence" value="ECO:0007669"/>
    <property type="project" value="TreeGrafter"/>
</dbReference>
<dbReference type="GO" id="GO:0005634">
    <property type="term" value="C:nucleus"/>
    <property type="evidence" value="ECO:0007669"/>
    <property type="project" value="TreeGrafter"/>
</dbReference>
<dbReference type="InterPro" id="IPR001394">
    <property type="entry name" value="Peptidase_C19_UCH"/>
</dbReference>
<dbReference type="PROSITE" id="PS00972">
    <property type="entry name" value="USP_1"/>
    <property type="match status" value="1"/>
</dbReference>
<dbReference type="OMA" id="HVEYERS"/>
<dbReference type="InterPro" id="IPR018200">
    <property type="entry name" value="USP_CS"/>
</dbReference>
<keyword evidence="3 6" id="KW-0833">Ubl conjugation pathway</keyword>
<dbReference type="STRING" id="1076935.U4KY27"/>
<evidence type="ECO:0000256" key="3">
    <source>
        <dbReference type="ARBA" id="ARBA00022786"/>
    </source>
</evidence>
<gene>
    <name evidence="9" type="ORF">PCON_06037</name>
</gene>
<dbReference type="PANTHER" id="PTHR24006:SF687">
    <property type="entry name" value="UBIQUITIN CARBOXYL-TERMINAL HYDROLASE 10"/>
    <property type="match status" value="1"/>
</dbReference>
<feature type="compositionally biased region" description="Pro residues" evidence="7">
    <location>
        <begin position="36"/>
        <end position="49"/>
    </location>
</feature>
<accession>U4KY27</accession>
<dbReference type="InterPro" id="IPR038765">
    <property type="entry name" value="Papain-like_cys_pep_sf"/>
</dbReference>
<feature type="region of interest" description="Disordered" evidence="7">
    <location>
        <begin position="33"/>
        <end position="82"/>
    </location>
</feature>
<reference evidence="9 10" key="1">
    <citation type="journal article" date="2013" name="PLoS Genet.">
        <title>The genome and development-dependent transcriptomes of Pyronema confluens: a window into fungal evolution.</title>
        <authorList>
            <person name="Traeger S."/>
            <person name="Altegoer F."/>
            <person name="Freitag M."/>
            <person name="Gabaldon T."/>
            <person name="Kempken F."/>
            <person name="Kumar A."/>
            <person name="Marcet-Houben M."/>
            <person name="Poggeler S."/>
            <person name="Stajich J.E."/>
            <person name="Nowrousian M."/>
        </authorList>
    </citation>
    <scope>NUCLEOTIDE SEQUENCE [LARGE SCALE GENOMIC DNA]</scope>
    <source>
        <strain evidence="10">CBS 100304</strain>
        <tissue evidence="9">Vegetative mycelium</tissue>
    </source>
</reference>
<feature type="region of interest" description="Disordered" evidence="7">
    <location>
        <begin position="278"/>
        <end position="299"/>
    </location>
</feature>
<evidence type="ECO:0000256" key="7">
    <source>
        <dbReference type="SAM" id="MobiDB-lite"/>
    </source>
</evidence>
<feature type="region of interest" description="Disordered" evidence="7">
    <location>
        <begin position="100"/>
        <end position="262"/>
    </location>
</feature>
<dbReference type="Gene3D" id="3.90.70.10">
    <property type="entry name" value="Cysteine proteinases"/>
    <property type="match status" value="1"/>
</dbReference>
<dbReference type="EC" id="3.4.19.12" evidence="6"/>
<feature type="compositionally biased region" description="Low complexity" evidence="7">
    <location>
        <begin position="194"/>
        <end position="228"/>
    </location>
</feature>
<evidence type="ECO:0000256" key="1">
    <source>
        <dbReference type="ARBA" id="ARBA00000707"/>
    </source>
</evidence>
<keyword evidence="4 6" id="KW-0378">Hydrolase</keyword>
<dbReference type="GO" id="GO:0004843">
    <property type="term" value="F:cysteine-type deubiquitinase activity"/>
    <property type="evidence" value="ECO:0007669"/>
    <property type="project" value="UniProtKB-UniRule"/>
</dbReference>
<dbReference type="PANTHER" id="PTHR24006">
    <property type="entry name" value="UBIQUITIN CARBOXYL-TERMINAL HYDROLASE"/>
    <property type="match status" value="1"/>
</dbReference>
<evidence type="ECO:0000256" key="6">
    <source>
        <dbReference type="RuleBase" id="RU366025"/>
    </source>
</evidence>
<dbReference type="Proteomes" id="UP000018144">
    <property type="component" value="Unassembled WGS sequence"/>
</dbReference>
<dbReference type="InterPro" id="IPR028889">
    <property type="entry name" value="USP"/>
</dbReference>
<evidence type="ECO:0000256" key="5">
    <source>
        <dbReference type="ARBA" id="ARBA00022807"/>
    </source>
</evidence>
<name>U4KY27_PYROM</name>
<evidence type="ECO:0000256" key="2">
    <source>
        <dbReference type="ARBA" id="ARBA00022670"/>
    </source>
</evidence>
<dbReference type="EMBL" id="HF935290">
    <property type="protein sequence ID" value="CCX06450.1"/>
    <property type="molecule type" value="Genomic_DNA"/>
</dbReference>
<dbReference type="PROSITE" id="PS00973">
    <property type="entry name" value="USP_2"/>
    <property type="match status" value="1"/>
</dbReference>
<evidence type="ECO:0000259" key="8">
    <source>
        <dbReference type="PROSITE" id="PS50235"/>
    </source>
</evidence>
<dbReference type="GO" id="GO:0016579">
    <property type="term" value="P:protein deubiquitination"/>
    <property type="evidence" value="ECO:0007669"/>
    <property type="project" value="InterPro"/>
</dbReference>
<feature type="compositionally biased region" description="Pro residues" evidence="7">
    <location>
        <begin position="59"/>
        <end position="69"/>
    </location>
</feature>
<proteinExistence type="inferred from homology"/>
<feature type="compositionally biased region" description="Low complexity" evidence="7">
    <location>
        <begin position="149"/>
        <end position="162"/>
    </location>
</feature>
<keyword evidence="10" id="KW-1185">Reference proteome</keyword>
<evidence type="ECO:0000313" key="9">
    <source>
        <dbReference type="EMBL" id="CCX06450.1"/>
    </source>
</evidence>
<feature type="compositionally biased region" description="Polar residues" evidence="7">
    <location>
        <begin position="169"/>
        <end position="193"/>
    </location>
</feature>
<dbReference type="GO" id="GO:0006508">
    <property type="term" value="P:proteolysis"/>
    <property type="evidence" value="ECO:0007669"/>
    <property type="project" value="UniProtKB-KW"/>
</dbReference>
<keyword evidence="5 6" id="KW-0788">Thiol protease</keyword>
<feature type="compositionally biased region" description="Low complexity" evidence="7">
    <location>
        <begin position="236"/>
        <end position="262"/>
    </location>
</feature>
<comment type="similarity">
    <text evidence="6">Belongs to the peptidase C19 family.</text>
</comment>
<dbReference type="SUPFAM" id="SSF54001">
    <property type="entry name" value="Cysteine proteinases"/>
    <property type="match status" value="1"/>
</dbReference>